<dbReference type="InterPro" id="IPR036890">
    <property type="entry name" value="HATPase_C_sf"/>
</dbReference>
<evidence type="ECO:0000313" key="8">
    <source>
        <dbReference type="Proteomes" id="UP000306509"/>
    </source>
</evidence>
<dbReference type="Gene3D" id="3.30.565.10">
    <property type="entry name" value="Histidine kinase-like ATPase, C-terminal domain"/>
    <property type="match status" value="1"/>
</dbReference>
<evidence type="ECO:0000313" key="7">
    <source>
        <dbReference type="EMBL" id="TLD01817.1"/>
    </source>
</evidence>
<dbReference type="GO" id="GO:0000155">
    <property type="term" value="F:phosphorelay sensor kinase activity"/>
    <property type="evidence" value="ECO:0007669"/>
    <property type="project" value="InterPro"/>
</dbReference>
<dbReference type="STRING" id="180332.GCA_000797495_04373"/>
<feature type="domain" description="HAMP" evidence="6">
    <location>
        <begin position="322"/>
        <end position="374"/>
    </location>
</feature>
<keyword evidence="3 7" id="KW-0808">Transferase</keyword>
<dbReference type="Gene3D" id="6.10.340.10">
    <property type="match status" value="1"/>
</dbReference>
<evidence type="ECO:0000256" key="3">
    <source>
        <dbReference type="ARBA" id="ARBA00022679"/>
    </source>
</evidence>
<dbReference type="SUPFAM" id="SSF55874">
    <property type="entry name" value="ATPase domain of HSP90 chaperone/DNA topoisomerase II/histidine kinase"/>
    <property type="match status" value="1"/>
</dbReference>
<feature type="transmembrane region" description="Helical" evidence="5">
    <location>
        <begin position="299"/>
        <end position="319"/>
    </location>
</feature>
<dbReference type="EMBL" id="QGQD01000025">
    <property type="protein sequence ID" value="TLD01817.1"/>
    <property type="molecule type" value="Genomic_DNA"/>
</dbReference>
<dbReference type="Pfam" id="PF06580">
    <property type="entry name" value="His_kinase"/>
    <property type="match status" value="1"/>
</dbReference>
<dbReference type="PROSITE" id="PS50885">
    <property type="entry name" value="HAMP"/>
    <property type="match status" value="1"/>
</dbReference>
<keyword evidence="2" id="KW-0597">Phosphoprotein</keyword>
<accession>A0A4U8QA39</accession>
<dbReference type="Proteomes" id="UP000306509">
    <property type="component" value="Unassembled WGS sequence"/>
</dbReference>
<comment type="caution">
    <text evidence="7">The sequence shown here is derived from an EMBL/GenBank/DDBJ whole genome shotgun (WGS) entry which is preliminary data.</text>
</comment>
<keyword evidence="5" id="KW-0812">Transmembrane</keyword>
<dbReference type="AlphaFoldDB" id="A0A4U8QA39"/>
<name>A0A4U8QA39_9FIRM</name>
<dbReference type="InterPro" id="IPR003594">
    <property type="entry name" value="HATPase_dom"/>
</dbReference>
<dbReference type="InterPro" id="IPR050640">
    <property type="entry name" value="Bact_2-comp_sensor_kinase"/>
</dbReference>
<reference evidence="7 8" key="1">
    <citation type="journal article" date="2019" name="Anaerobe">
        <title>Detection of Robinsoniella peoriensis in multiple bone samples of a trauma patient.</title>
        <authorList>
            <person name="Schrottner P."/>
            <person name="Hartwich K."/>
            <person name="Bunk B."/>
            <person name="Schober I."/>
            <person name="Helbig S."/>
            <person name="Rudolph W.W."/>
            <person name="Gunzer F."/>
        </authorList>
    </citation>
    <scope>NUCLEOTIDE SEQUENCE [LARGE SCALE GENOMIC DNA]</scope>
    <source>
        <strain evidence="7 8">DSM 106044</strain>
    </source>
</reference>
<keyword evidence="8" id="KW-1185">Reference proteome</keyword>
<dbReference type="InterPro" id="IPR010559">
    <property type="entry name" value="Sig_transdc_His_kin_internal"/>
</dbReference>
<dbReference type="RefSeq" id="WP_138002016.1">
    <property type="nucleotide sequence ID" value="NZ_QGQD01000025.1"/>
</dbReference>
<evidence type="ECO:0000259" key="6">
    <source>
        <dbReference type="PROSITE" id="PS50885"/>
    </source>
</evidence>
<proteinExistence type="predicted"/>
<keyword evidence="4 7" id="KW-0418">Kinase</keyword>
<sequence length="587" mass="67170">MRKMIGNISWKKILKNLSIRQKMLLALTLCVILPIILLGIITTTRVLRLSEQNQYEIQINQLTKSGKDIEKLYDTVIQEISALAGDRSIQAIAAGNASVMDFKNAAKSMLEASEKINSCSSIALSKNGQVLFQRGPLYMDERENLDFTRQIEEEKVPYLWAAEHPVTFKRGINVSTLSQLSYYMTIMKGLTLENEGVISVHINAPEFIGQFSPYQGENMIADVFIFDKQGEVLVENSNNEELKNLCWEEFLNQEQDGDSGYFPVKTGNEGYIVLYAKCGSGGWYLFQVEKKLSIYNTQIIFIVIAVLLCVVFGFVYSMIQNRTIIMPLHHLSNRIDVVKSGVLEKRDYETAHDEMGNVEKGFEDMVSHINELINQVYIQTIKTQDAEREMLLAKMNPHFLYNSLDSMHWLAIRNKDYEVSEQLEALADVYRHILRFGEGMISVQDDMEFIDNYLFLLDFQMGDRVEFRNDIPEELHCYLIPKLITQPLVENAVQHGLRDVNTGGKVKIRMRRQQGDLVITVLDNGVGCDVEKIRNLLKDKEGKEAFALRNIDERVRLRYGEGYGLKMYSKEGKGCIVQVKVKLEAKV</sequence>
<dbReference type="PANTHER" id="PTHR34220">
    <property type="entry name" value="SENSOR HISTIDINE KINASE YPDA"/>
    <property type="match status" value="1"/>
</dbReference>
<dbReference type="InterPro" id="IPR003660">
    <property type="entry name" value="HAMP_dom"/>
</dbReference>
<dbReference type="SMART" id="SM00304">
    <property type="entry name" value="HAMP"/>
    <property type="match status" value="1"/>
</dbReference>
<evidence type="ECO:0000256" key="1">
    <source>
        <dbReference type="ARBA" id="ARBA00004370"/>
    </source>
</evidence>
<dbReference type="GO" id="GO:0016020">
    <property type="term" value="C:membrane"/>
    <property type="evidence" value="ECO:0007669"/>
    <property type="project" value="UniProtKB-SubCell"/>
</dbReference>
<evidence type="ECO:0000256" key="2">
    <source>
        <dbReference type="ARBA" id="ARBA00022553"/>
    </source>
</evidence>
<dbReference type="Pfam" id="PF02518">
    <property type="entry name" value="HATPase_c"/>
    <property type="match status" value="1"/>
</dbReference>
<comment type="subcellular location">
    <subcellularLocation>
        <location evidence="1">Membrane</location>
    </subcellularLocation>
</comment>
<keyword evidence="5" id="KW-1133">Transmembrane helix</keyword>
<dbReference type="EC" id="2.7.13.3" evidence="7"/>
<dbReference type="PANTHER" id="PTHR34220:SF7">
    <property type="entry name" value="SENSOR HISTIDINE KINASE YPDA"/>
    <property type="match status" value="1"/>
</dbReference>
<evidence type="ECO:0000256" key="5">
    <source>
        <dbReference type="SAM" id="Phobius"/>
    </source>
</evidence>
<keyword evidence="5" id="KW-0472">Membrane</keyword>
<organism evidence="7 8">
    <name type="scientific">Robinsoniella peoriensis</name>
    <dbReference type="NCBI Taxonomy" id="180332"/>
    <lineage>
        <taxon>Bacteria</taxon>
        <taxon>Bacillati</taxon>
        <taxon>Bacillota</taxon>
        <taxon>Clostridia</taxon>
        <taxon>Lachnospirales</taxon>
        <taxon>Lachnospiraceae</taxon>
        <taxon>Robinsoniella</taxon>
    </lineage>
</organism>
<protein>
    <submittedName>
        <fullName evidence="7">Sensor histidine kinase YehU</fullName>
        <ecNumber evidence="7">2.7.13.3</ecNumber>
    </submittedName>
</protein>
<gene>
    <name evidence="7" type="primary">yehU_11</name>
    <name evidence="7" type="ORF">DSM106044_01183</name>
</gene>
<evidence type="ECO:0000256" key="4">
    <source>
        <dbReference type="ARBA" id="ARBA00022777"/>
    </source>
</evidence>